<feature type="region of interest" description="Disordered" evidence="3">
    <location>
        <begin position="461"/>
        <end position="482"/>
    </location>
</feature>
<dbReference type="PANTHER" id="PTHR37423">
    <property type="entry name" value="SOLUBLE LYTIC MUREIN TRANSGLYCOSYLASE-RELATED"/>
    <property type="match status" value="1"/>
</dbReference>
<sequence length="686" mass="74916">MAAKSIVEIDVQDEKFQSFLEKFNEYQKALSELPEQWRGAVHGLGEAAKETERVRDGTEGITKAFADGVAALASVNDGLDRLNGNLEKATKTQTEFNRKSGGARNFLNKASKDAKSLAGHIKDATTSLLSWGTVLGLFSGLAGAGGLWGLNHLAGNASAQRFTAMGLGTTAGGLNSTAVDFQKALGNPVGTLSAIRDAQLDLSKRWQFRAMGVDNPDRDPAELLPEMIKAARDIFVRNGSTQQGAEAYGLTNYFTLDDLNRFKKMSDEEIDAMAKQAQQDTRRLQLTDQQLRQWQDFNIQLDRSKVSIGNTFIRGLVPLAPELGKLSDSASKAIEAFLGSPLVKEFIDDLVVGLRDFSDYLKSPDFKNDVRDFMTGVRDMYSSIKNFTGGIDGLIEKTKWLTGDGPGNAAAEKVKEKTGWDPRKVGEFIKSHTPEAIKDFLSYDLSEGIIPSASASASASATEITPSLSEQKHDTSPYSSQHSAYFENRNNKYESPGQVNQIFERSSKYDTYFEEAAKKYNLDSQLLKAVTGAESSWNQYAVSKAGAQGLMQVMPANFQPGENPFDPHDNIMAGARVMAWAKKQSGGDIEEMLRYYNGGIRRGSKENREYPGKVNAEYKKIYGTDMPGVSQNSLTIPPAQQNSGKTDQILQQILDNQKRGHAQGLVVYNNTGGNAVVSSTQLGGFG</sequence>
<feature type="domain" description="Transglycosylase SLT" evidence="4">
    <location>
        <begin position="512"/>
        <end position="611"/>
    </location>
</feature>
<name>A0A743JCF7_SALER</name>
<evidence type="ECO:0000256" key="2">
    <source>
        <dbReference type="SAM" id="Coils"/>
    </source>
</evidence>
<keyword evidence="2" id="KW-0175">Coiled coil</keyword>
<dbReference type="InterPro" id="IPR008258">
    <property type="entry name" value="Transglycosylase_SLT_dom_1"/>
</dbReference>
<comment type="similarity">
    <text evidence="1">Belongs to the transglycosylase Slt family.</text>
</comment>
<feature type="coiled-coil region" evidence="2">
    <location>
        <begin position="72"/>
        <end position="99"/>
    </location>
</feature>
<comment type="caution">
    <text evidence="5">The sequence shown here is derived from an EMBL/GenBank/DDBJ whole genome shotgun (WGS) entry which is preliminary data.</text>
</comment>
<evidence type="ECO:0000259" key="4">
    <source>
        <dbReference type="Pfam" id="PF01464"/>
    </source>
</evidence>
<accession>A0A743JCF7</accession>
<dbReference type="CDD" id="cd00254">
    <property type="entry name" value="LT-like"/>
    <property type="match status" value="1"/>
</dbReference>
<organism evidence="5">
    <name type="scientific">Salmonella enterica</name>
    <name type="common">Salmonella choleraesuis</name>
    <dbReference type="NCBI Taxonomy" id="28901"/>
    <lineage>
        <taxon>Bacteria</taxon>
        <taxon>Pseudomonadati</taxon>
        <taxon>Pseudomonadota</taxon>
        <taxon>Gammaproteobacteria</taxon>
        <taxon>Enterobacterales</taxon>
        <taxon>Enterobacteriaceae</taxon>
        <taxon>Salmonella</taxon>
    </lineage>
</organism>
<evidence type="ECO:0000256" key="1">
    <source>
        <dbReference type="ARBA" id="ARBA00007734"/>
    </source>
</evidence>
<dbReference type="AlphaFoldDB" id="A0A743JCF7"/>
<dbReference type="InterPro" id="IPR023346">
    <property type="entry name" value="Lysozyme-like_dom_sf"/>
</dbReference>
<evidence type="ECO:0000313" key="5">
    <source>
        <dbReference type="EMBL" id="HAF1932794.1"/>
    </source>
</evidence>
<dbReference type="PANTHER" id="PTHR37423:SF2">
    <property type="entry name" value="MEMBRANE-BOUND LYTIC MUREIN TRANSGLYCOSYLASE C"/>
    <property type="match status" value="1"/>
</dbReference>
<gene>
    <name evidence="5" type="ORF">G8J61_003341</name>
</gene>
<evidence type="ECO:0000256" key="3">
    <source>
        <dbReference type="SAM" id="MobiDB-lite"/>
    </source>
</evidence>
<protein>
    <submittedName>
        <fullName evidence="5">Transglycosylase SLT domain-containing protein</fullName>
    </submittedName>
</protein>
<dbReference type="SUPFAM" id="SSF53955">
    <property type="entry name" value="Lysozyme-like"/>
    <property type="match status" value="1"/>
</dbReference>
<reference evidence="5" key="1">
    <citation type="journal article" date="2018" name="Genome Biol.">
        <title>SKESA: strategic k-mer extension for scrupulous assemblies.</title>
        <authorList>
            <person name="Souvorov A."/>
            <person name="Agarwala R."/>
            <person name="Lipman D.J."/>
        </authorList>
    </citation>
    <scope>NUCLEOTIDE SEQUENCE</scope>
    <source>
        <strain evidence="5">MA.MC_05-0704</strain>
    </source>
</reference>
<dbReference type="Gene3D" id="1.10.530.10">
    <property type="match status" value="1"/>
</dbReference>
<reference evidence="5" key="2">
    <citation type="submission" date="2020-02" db="EMBL/GenBank/DDBJ databases">
        <authorList>
            <consortium name="NCBI Pathogen Detection Project"/>
        </authorList>
    </citation>
    <scope>NUCLEOTIDE SEQUENCE</scope>
    <source>
        <strain evidence="5">MA.MC_05-0704</strain>
    </source>
</reference>
<proteinExistence type="inferred from homology"/>
<dbReference type="Pfam" id="PF01464">
    <property type="entry name" value="SLT"/>
    <property type="match status" value="1"/>
</dbReference>
<dbReference type="EMBL" id="DAAUGG010000015">
    <property type="protein sequence ID" value="HAF1932794.1"/>
    <property type="molecule type" value="Genomic_DNA"/>
</dbReference>